<reference evidence="7" key="1">
    <citation type="submission" date="2024-02" db="UniProtKB">
        <authorList>
            <consortium name="WormBaseParasite"/>
        </authorList>
    </citation>
    <scope>IDENTIFICATION</scope>
</reference>
<dbReference type="InterPro" id="IPR050309">
    <property type="entry name" value="Type-B_Carboxylest/Lipase"/>
</dbReference>
<dbReference type="SUPFAM" id="SSF53474">
    <property type="entry name" value="alpha/beta-Hydrolases"/>
    <property type="match status" value="1"/>
</dbReference>
<protein>
    <recommendedName>
        <fullName evidence="4">Carboxylic ester hydrolase</fullName>
        <ecNumber evidence="4">3.1.1.-</ecNumber>
    </recommendedName>
</protein>
<evidence type="ECO:0000256" key="2">
    <source>
        <dbReference type="ARBA" id="ARBA00022487"/>
    </source>
</evidence>
<dbReference type="InterPro" id="IPR019826">
    <property type="entry name" value="Carboxylesterase_B_AS"/>
</dbReference>
<evidence type="ECO:0000259" key="5">
    <source>
        <dbReference type="Pfam" id="PF00135"/>
    </source>
</evidence>
<dbReference type="AlphaFoldDB" id="A0AAF3J9I7"/>
<evidence type="ECO:0000256" key="4">
    <source>
        <dbReference type="RuleBase" id="RU361235"/>
    </source>
</evidence>
<organism evidence="6 7">
    <name type="scientific">Mesorhabditis belari</name>
    <dbReference type="NCBI Taxonomy" id="2138241"/>
    <lineage>
        <taxon>Eukaryota</taxon>
        <taxon>Metazoa</taxon>
        <taxon>Ecdysozoa</taxon>
        <taxon>Nematoda</taxon>
        <taxon>Chromadorea</taxon>
        <taxon>Rhabditida</taxon>
        <taxon>Rhabditina</taxon>
        <taxon>Rhabditomorpha</taxon>
        <taxon>Rhabditoidea</taxon>
        <taxon>Rhabditidae</taxon>
        <taxon>Mesorhabditinae</taxon>
        <taxon>Mesorhabditis</taxon>
    </lineage>
</organism>
<dbReference type="InterPro" id="IPR019819">
    <property type="entry name" value="Carboxylesterase_B_CS"/>
</dbReference>
<dbReference type="WBParaSite" id="MBELARI_LOCUS5017">
    <property type="protein sequence ID" value="MBELARI_LOCUS5017"/>
    <property type="gene ID" value="MBELARI_LOCUS5017"/>
</dbReference>
<keyword evidence="2" id="KW-0719">Serine esterase</keyword>
<dbReference type="EC" id="3.1.1.-" evidence="4"/>
<dbReference type="InterPro" id="IPR002018">
    <property type="entry name" value="CarbesteraseB"/>
</dbReference>
<dbReference type="Pfam" id="PF00135">
    <property type="entry name" value="COesterase"/>
    <property type="match status" value="1"/>
</dbReference>
<keyword evidence="3 4" id="KW-0378">Hydrolase</keyword>
<keyword evidence="6" id="KW-1185">Reference proteome</keyword>
<dbReference type="InterPro" id="IPR029058">
    <property type="entry name" value="AB_hydrolase_fold"/>
</dbReference>
<dbReference type="Proteomes" id="UP000887575">
    <property type="component" value="Unassembled WGS sequence"/>
</dbReference>
<dbReference type="PROSITE" id="PS00941">
    <property type="entry name" value="CARBOXYLESTERASE_B_2"/>
    <property type="match status" value="1"/>
</dbReference>
<accession>A0AAF3J9I7</accession>
<evidence type="ECO:0000313" key="7">
    <source>
        <dbReference type="WBParaSite" id="MBELARI_LOCUS5017"/>
    </source>
</evidence>
<dbReference type="PANTHER" id="PTHR11559">
    <property type="entry name" value="CARBOXYLESTERASE"/>
    <property type="match status" value="1"/>
</dbReference>
<evidence type="ECO:0000313" key="6">
    <source>
        <dbReference type="Proteomes" id="UP000887575"/>
    </source>
</evidence>
<sequence length="528" mass="60214">MFLRKIVKNLVITKYGPIIGNSYVLQDGVKVYEFLGIRFAAPPTGKLRFEKPQAPNSWRKPMKVQAFGPSCVPCQGGFAEFSEDCLYLNIWTPSIAISNYPVVVYIHGGAYLAGSGEQDSERIREVYARNGIVFVSIQYRLAFLGFLTLNSTELPPNLGLWDQNWALQWVQQNIHNFGGDRKRVTIWGQSAGGSSVGQHTVSHKSQGLFAQVFEMSGSPLADFARGQDVAENSREIIARLGCSTRENVKDCLRLKSLNDFFAAVGTCLPNDFNFALFSPMVDGDFFEEQPEEGMKRLAAVPTLIGLNQIEGRSFTLSKGFPFSLSPKMFNKMTNETLIEWIKKWVTSKGYGKKADQATEDIFKFYAHNHSNSSSNFWVEQYAKLYSDYCFNVPQIREAVLKSNAKAKVWAFLFDHYNPARWPTDWPCQGSAHSTEAPYCLRKPFFEMTNDDKKVSKMMQNFILEFVKTGMPVIPSITWETFSDESLAYLSFKPTPTMEKGYFLDSYTFWTKTMTKYDYDFITRRNWSR</sequence>
<evidence type="ECO:0000256" key="3">
    <source>
        <dbReference type="ARBA" id="ARBA00022801"/>
    </source>
</evidence>
<name>A0AAF3J9I7_9BILA</name>
<feature type="domain" description="Carboxylesterase type B" evidence="5">
    <location>
        <begin position="9"/>
        <end position="509"/>
    </location>
</feature>
<evidence type="ECO:0000256" key="1">
    <source>
        <dbReference type="ARBA" id="ARBA00005964"/>
    </source>
</evidence>
<dbReference type="PROSITE" id="PS00122">
    <property type="entry name" value="CARBOXYLESTERASE_B_1"/>
    <property type="match status" value="1"/>
</dbReference>
<dbReference type="Gene3D" id="3.40.50.1820">
    <property type="entry name" value="alpha/beta hydrolase"/>
    <property type="match status" value="1"/>
</dbReference>
<dbReference type="GO" id="GO:0052689">
    <property type="term" value="F:carboxylic ester hydrolase activity"/>
    <property type="evidence" value="ECO:0007669"/>
    <property type="project" value="UniProtKB-KW"/>
</dbReference>
<proteinExistence type="inferred from homology"/>
<comment type="similarity">
    <text evidence="1 4">Belongs to the type-B carboxylesterase/lipase family.</text>
</comment>